<feature type="compositionally biased region" description="Basic and acidic residues" evidence="2">
    <location>
        <begin position="510"/>
        <end position="525"/>
    </location>
</feature>
<protein>
    <submittedName>
        <fullName evidence="3">Uncharacterized protein</fullName>
    </submittedName>
</protein>
<feature type="compositionally biased region" description="Polar residues" evidence="2">
    <location>
        <begin position="658"/>
        <end position="677"/>
    </location>
</feature>
<feature type="coiled-coil region" evidence="1">
    <location>
        <begin position="592"/>
        <end position="626"/>
    </location>
</feature>
<evidence type="ECO:0000313" key="4">
    <source>
        <dbReference type="Proteomes" id="UP001497453"/>
    </source>
</evidence>
<feature type="compositionally biased region" description="Low complexity" evidence="2">
    <location>
        <begin position="484"/>
        <end position="506"/>
    </location>
</feature>
<feature type="compositionally biased region" description="Basic residues" evidence="2">
    <location>
        <begin position="48"/>
        <end position="63"/>
    </location>
</feature>
<feature type="compositionally biased region" description="Pro residues" evidence="2">
    <location>
        <begin position="414"/>
        <end position="424"/>
    </location>
</feature>
<evidence type="ECO:0000313" key="3">
    <source>
        <dbReference type="EMBL" id="CAL1709853.1"/>
    </source>
</evidence>
<feature type="region of interest" description="Disordered" evidence="2">
    <location>
        <begin position="1"/>
        <end position="160"/>
    </location>
</feature>
<feature type="compositionally biased region" description="Polar residues" evidence="2">
    <location>
        <begin position="101"/>
        <end position="118"/>
    </location>
</feature>
<feature type="compositionally biased region" description="Low complexity" evidence="2">
    <location>
        <begin position="366"/>
        <end position="385"/>
    </location>
</feature>
<feature type="compositionally biased region" description="Basic and acidic residues" evidence="2">
    <location>
        <begin position="543"/>
        <end position="564"/>
    </location>
</feature>
<feature type="region of interest" description="Disordered" evidence="2">
    <location>
        <begin position="824"/>
        <end position="843"/>
    </location>
</feature>
<feature type="region of interest" description="Disordered" evidence="2">
    <location>
        <begin position="646"/>
        <end position="738"/>
    </location>
</feature>
<keyword evidence="4" id="KW-1185">Reference proteome</keyword>
<dbReference type="EMBL" id="OZ037948">
    <property type="protein sequence ID" value="CAL1709853.1"/>
    <property type="molecule type" value="Genomic_DNA"/>
</dbReference>
<proteinExistence type="predicted"/>
<evidence type="ECO:0000256" key="1">
    <source>
        <dbReference type="SAM" id="Coils"/>
    </source>
</evidence>
<name>A0ABP1DRY3_9APHY</name>
<accession>A0ABP1DRY3</accession>
<dbReference type="Proteomes" id="UP001497453">
    <property type="component" value="Chromosome 5"/>
</dbReference>
<feature type="region of interest" description="Disordered" evidence="2">
    <location>
        <begin position="175"/>
        <end position="564"/>
    </location>
</feature>
<gene>
    <name evidence="3" type="ORF">GFSPODELE1_LOCUS7528</name>
</gene>
<feature type="compositionally biased region" description="Polar residues" evidence="2">
    <location>
        <begin position="696"/>
        <end position="738"/>
    </location>
</feature>
<keyword evidence="1" id="KW-0175">Coiled coil</keyword>
<feature type="compositionally biased region" description="Polar residues" evidence="2">
    <location>
        <begin position="182"/>
        <end position="200"/>
    </location>
</feature>
<feature type="compositionally biased region" description="Polar residues" evidence="2">
    <location>
        <begin position="453"/>
        <end position="481"/>
    </location>
</feature>
<reference evidence="4" key="1">
    <citation type="submission" date="2024-04" db="EMBL/GenBank/DDBJ databases">
        <authorList>
            <person name="Shaw F."/>
            <person name="Minotto A."/>
        </authorList>
    </citation>
    <scope>NUCLEOTIDE SEQUENCE [LARGE SCALE GENOMIC DNA]</scope>
</reference>
<evidence type="ECO:0000256" key="2">
    <source>
        <dbReference type="SAM" id="MobiDB-lite"/>
    </source>
</evidence>
<feature type="region of interest" description="Disordered" evidence="2">
    <location>
        <begin position="752"/>
        <end position="771"/>
    </location>
</feature>
<feature type="compositionally biased region" description="Low complexity" evidence="2">
    <location>
        <begin position="64"/>
        <end position="75"/>
    </location>
</feature>
<sequence length="923" mass="98133">MPTPGRFRSKTSDISDLLRGSASRHSESQSTPPVSPPVQTPEATTPTKGKRKPLALFSRRRKSSVSPSPSSVSAKSTDHAFSSAEEVPPVPDVPSRHAGSQDASFAQGDSHTLQTSLPPLNVSPPSFGFSHFAPARARASDVTQTPDPGKLSTAIPPQALRAQKSTSFEFIARNRFGEKTSSRSSRPVITVSAPPQNGQHVENDKDVFTTPRAAPNPPAAPNLPAAPAQPEVKSRRTLRKPLVLSFSHKKTHPEKVTSPTSPKLPVPSSPTINRTPPLPAQMRFPIPPGPGGQLPRPSQDSLQSMQRRRGNAGMSDESPVPSPVRGSFSSASGSVRTYVPGDRTPKEQGGKLSPAGKFLPTPGDVSPTRTRFSSSSGSPSGTIGRAAGATLGKSAKPPHLRLSMRRTSRTPSPASTPPTAPLPDLPSEASAPPSPIREGHSPTVLSPGPYSPASRSPTLNGLPTTQSMSSVASRRSFTSIPHRSASVIRSRASSASAQATPTPVAARNEVTNKGKSKDQDDRTDTSEGTGYAPAPNNQHGRKPSKDSERLRRQESTDTPRLRKIDTSVVQQHLLPDYSSLRARHETLIRSLQEVHAAEKAELLRRIEQLEREARKREREIKGLRWLVMNAGNSTGDPTSQLFSLAEGRRRDRAGSKASDASQDSSTGSQYVDASQTLAPAYSPRSSTEEGLYEVQASISDLISPTEGTPPTISSGEKQQNGKTRARRSNTLPFGSQTSLDPKSLVAIKQARRTSSPVIPANGSPVPAPSSTSAYNSSNSLAGTGLGIQVDYPSIPSLAESGYTKSSSGSSAMTMPSMTLTATNTTSSSLSAIPESPRRIPPDATDSMIIDMERREKEERRASRALKRISASSTSSSLGLMAVTAYNHNLKIGQSPSIDQVLDSPEMDIDDVMRKLRAFGGHGA</sequence>
<feature type="compositionally biased region" description="Polar residues" evidence="2">
    <location>
        <begin position="296"/>
        <end position="305"/>
    </location>
</feature>
<organism evidence="3 4">
    <name type="scientific">Somion occarium</name>
    <dbReference type="NCBI Taxonomy" id="3059160"/>
    <lineage>
        <taxon>Eukaryota</taxon>
        <taxon>Fungi</taxon>
        <taxon>Dikarya</taxon>
        <taxon>Basidiomycota</taxon>
        <taxon>Agaricomycotina</taxon>
        <taxon>Agaricomycetes</taxon>
        <taxon>Polyporales</taxon>
        <taxon>Cerrenaceae</taxon>
        <taxon>Somion</taxon>
    </lineage>
</organism>
<feature type="compositionally biased region" description="Basic residues" evidence="2">
    <location>
        <begin position="396"/>
        <end position="408"/>
    </location>
</feature>